<feature type="compositionally biased region" description="Basic and acidic residues" evidence="6">
    <location>
        <begin position="137"/>
        <end position="147"/>
    </location>
</feature>
<dbReference type="Pfam" id="PF00751">
    <property type="entry name" value="DM"/>
    <property type="match status" value="1"/>
</dbReference>
<dbReference type="Proteomes" id="UP001642540">
    <property type="component" value="Unassembled WGS sequence"/>
</dbReference>
<sequence length="295" mass="33789">MLCKHKEKVNLDCLKKIPDSSTNRDVVNPASTEKAAKKCSAKSRQPNCALCQNHGSVVRTKGHKRFCPWRECSCSKCNFTKYRRHVVASQIAVRRAMIEDQEREREMTEVKVENHVSSNKQELPKQSVSFKHIPNRGNKDLRNEANDKLCPSTSTKSSNILDGNISEFQKQICSTSTPRMTSSTSFFDPRDYIKNLELASLVGNTQPSEAIYHMQESVQILNKMFRLPYGTEYPMHRIHQDFDGNFKLAAAKIFEAQYGTRHRKPPPENWNWSSQNQPFVSPEQAFASRFGFSIP</sequence>
<keyword evidence="2 5" id="KW-0862">Zinc</keyword>
<feature type="DNA-binding region" description="DM" evidence="5">
    <location>
        <begin position="48"/>
        <end position="95"/>
    </location>
</feature>
<keyword evidence="4 5" id="KW-0539">Nucleus</keyword>
<keyword evidence="3 5" id="KW-0238">DNA-binding</keyword>
<dbReference type="EMBL" id="CAXLJM020000164">
    <property type="protein sequence ID" value="CAL8145363.1"/>
    <property type="molecule type" value="Genomic_DNA"/>
</dbReference>
<dbReference type="PANTHER" id="PTHR12322:SF116">
    <property type="entry name" value="DOUBLESEX-MAB RELATED 99B"/>
    <property type="match status" value="1"/>
</dbReference>
<evidence type="ECO:0000256" key="1">
    <source>
        <dbReference type="ARBA" id="ARBA00022723"/>
    </source>
</evidence>
<dbReference type="PROSITE" id="PS40000">
    <property type="entry name" value="DM_1"/>
    <property type="match status" value="1"/>
</dbReference>
<feature type="region of interest" description="Disordered" evidence="6">
    <location>
        <begin position="131"/>
        <end position="155"/>
    </location>
</feature>
<name>A0ABP1S7R1_9HEXA</name>
<dbReference type="InterPro" id="IPR026607">
    <property type="entry name" value="DMRT"/>
</dbReference>
<dbReference type="SMART" id="SM00301">
    <property type="entry name" value="DM"/>
    <property type="match status" value="1"/>
</dbReference>
<dbReference type="InterPro" id="IPR001275">
    <property type="entry name" value="DM_DNA-bd"/>
</dbReference>
<evidence type="ECO:0000256" key="2">
    <source>
        <dbReference type="ARBA" id="ARBA00022833"/>
    </source>
</evidence>
<protein>
    <recommendedName>
        <fullName evidence="7">DM domain-containing protein</fullName>
    </recommendedName>
</protein>
<feature type="domain" description="DM" evidence="7">
    <location>
        <begin position="48"/>
        <end position="95"/>
    </location>
</feature>
<organism evidence="8 9">
    <name type="scientific">Orchesella dallaii</name>
    <dbReference type="NCBI Taxonomy" id="48710"/>
    <lineage>
        <taxon>Eukaryota</taxon>
        <taxon>Metazoa</taxon>
        <taxon>Ecdysozoa</taxon>
        <taxon>Arthropoda</taxon>
        <taxon>Hexapoda</taxon>
        <taxon>Collembola</taxon>
        <taxon>Entomobryomorpha</taxon>
        <taxon>Entomobryoidea</taxon>
        <taxon>Orchesellidae</taxon>
        <taxon>Orchesellinae</taxon>
        <taxon>Orchesella</taxon>
    </lineage>
</organism>
<reference evidence="8 9" key="1">
    <citation type="submission" date="2024-08" db="EMBL/GenBank/DDBJ databases">
        <authorList>
            <person name="Cucini C."/>
            <person name="Frati F."/>
        </authorList>
    </citation>
    <scope>NUCLEOTIDE SEQUENCE [LARGE SCALE GENOMIC DNA]</scope>
</reference>
<dbReference type="Gene3D" id="4.10.1040.10">
    <property type="entry name" value="DM DNA-binding domain"/>
    <property type="match status" value="1"/>
</dbReference>
<accession>A0ABP1S7R1</accession>
<evidence type="ECO:0000313" key="9">
    <source>
        <dbReference type="Proteomes" id="UP001642540"/>
    </source>
</evidence>
<gene>
    <name evidence="8" type="ORF">ODALV1_LOCUS30465</name>
</gene>
<evidence type="ECO:0000256" key="3">
    <source>
        <dbReference type="ARBA" id="ARBA00023125"/>
    </source>
</evidence>
<comment type="subcellular location">
    <subcellularLocation>
        <location evidence="5">Nucleus</location>
    </subcellularLocation>
</comment>
<dbReference type="SUPFAM" id="SSF82927">
    <property type="entry name" value="Cysteine-rich DNA binding domain, (DM domain)"/>
    <property type="match status" value="1"/>
</dbReference>
<evidence type="ECO:0000313" key="8">
    <source>
        <dbReference type="EMBL" id="CAL8145363.1"/>
    </source>
</evidence>
<evidence type="ECO:0000256" key="6">
    <source>
        <dbReference type="SAM" id="MobiDB-lite"/>
    </source>
</evidence>
<keyword evidence="1 5" id="KW-0479">Metal-binding</keyword>
<evidence type="ECO:0000256" key="5">
    <source>
        <dbReference type="PROSITE-ProRule" id="PRU00070"/>
    </source>
</evidence>
<evidence type="ECO:0000259" key="7">
    <source>
        <dbReference type="PROSITE" id="PS50809"/>
    </source>
</evidence>
<dbReference type="PROSITE" id="PS50809">
    <property type="entry name" value="DM_2"/>
    <property type="match status" value="1"/>
</dbReference>
<comment type="caution">
    <text evidence="8">The sequence shown here is derived from an EMBL/GenBank/DDBJ whole genome shotgun (WGS) entry which is preliminary data.</text>
</comment>
<proteinExistence type="predicted"/>
<dbReference type="InterPro" id="IPR036407">
    <property type="entry name" value="DM_DNA-bd_sf"/>
</dbReference>
<keyword evidence="9" id="KW-1185">Reference proteome</keyword>
<evidence type="ECO:0000256" key="4">
    <source>
        <dbReference type="ARBA" id="ARBA00023242"/>
    </source>
</evidence>
<dbReference type="PANTHER" id="PTHR12322">
    <property type="entry name" value="DOUBLESEX AND MAB-3 RELATED TRANSCRIPTION FACTOR DMRT"/>
    <property type="match status" value="1"/>
</dbReference>